<dbReference type="Proteomes" id="UP001482620">
    <property type="component" value="Unassembled WGS sequence"/>
</dbReference>
<sequence>MTDDCALLFNEYAVLEWCDWQVQLRRCYLLTPIKRASLGAGSRREASDRYLCQRGNLSVVCSSSVFHEPALTRVSVPAFYRLDSSANLSCILCPCSLYFAQASSLELLPADPAVSLPSSPVSCPMTQKSPPENSKILLTCLSTIQHCSLC</sequence>
<name>A0ABV0UY43_9TELE</name>
<gene>
    <name evidence="1" type="ORF">ILYODFUR_031358</name>
</gene>
<dbReference type="EMBL" id="JAHRIQ010085946">
    <property type="protein sequence ID" value="MEQ2249629.1"/>
    <property type="molecule type" value="Genomic_DNA"/>
</dbReference>
<evidence type="ECO:0000313" key="2">
    <source>
        <dbReference type="Proteomes" id="UP001482620"/>
    </source>
</evidence>
<proteinExistence type="predicted"/>
<organism evidence="1 2">
    <name type="scientific">Ilyodon furcidens</name>
    <name type="common">goldbreast splitfin</name>
    <dbReference type="NCBI Taxonomy" id="33524"/>
    <lineage>
        <taxon>Eukaryota</taxon>
        <taxon>Metazoa</taxon>
        <taxon>Chordata</taxon>
        <taxon>Craniata</taxon>
        <taxon>Vertebrata</taxon>
        <taxon>Euteleostomi</taxon>
        <taxon>Actinopterygii</taxon>
        <taxon>Neopterygii</taxon>
        <taxon>Teleostei</taxon>
        <taxon>Neoteleostei</taxon>
        <taxon>Acanthomorphata</taxon>
        <taxon>Ovalentaria</taxon>
        <taxon>Atherinomorphae</taxon>
        <taxon>Cyprinodontiformes</taxon>
        <taxon>Goodeidae</taxon>
        <taxon>Ilyodon</taxon>
    </lineage>
</organism>
<comment type="caution">
    <text evidence="1">The sequence shown here is derived from an EMBL/GenBank/DDBJ whole genome shotgun (WGS) entry which is preliminary data.</text>
</comment>
<keyword evidence="2" id="KW-1185">Reference proteome</keyword>
<accession>A0ABV0UY43</accession>
<reference evidence="1 2" key="1">
    <citation type="submission" date="2021-06" db="EMBL/GenBank/DDBJ databases">
        <authorList>
            <person name="Palmer J.M."/>
        </authorList>
    </citation>
    <scope>NUCLEOTIDE SEQUENCE [LARGE SCALE GENOMIC DNA]</scope>
    <source>
        <strain evidence="2">if_2019</strain>
        <tissue evidence="1">Muscle</tissue>
    </source>
</reference>
<protein>
    <submittedName>
        <fullName evidence="1">Uncharacterized protein</fullName>
    </submittedName>
</protein>
<evidence type="ECO:0000313" key="1">
    <source>
        <dbReference type="EMBL" id="MEQ2249629.1"/>
    </source>
</evidence>